<gene>
    <name evidence="2" type="ORF">QE405_003892</name>
</gene>
<dbReference type="EMBL" id="JAUTAN010000001">
    <property type="protein sequence ID" value="MDQ1106608.1"/>
    <property type="molecule type" value="Genomic_DNA"/>
</dbReference>
<reference evidence="2" key="1">
    <citation type="submission" date="2023-07" db="EMBL/GenBank/DDBJ databases">
        <title>Functional and genomic diversity of the sorghum phyllosphere microbiome.</title>
        <authorList>
            <person name="Shade A."/>
        </authorList>
    </citation>
    <scope>NUCLEOTIDE SEQUENCE</scope>
    <source>
        <strain evidence="2">SORGH_AS_1067</strain>
    </source>
</reference>
<dbReference type="AlphaFoldDB" id="A0AAJ1U6Q5"/>
<name>A0AAJ1U6Q5_9ACTN</name>
<proteinExistence type="predicted"/>
<evidence type="ECO:0000256" key="1">
    <source>
        <dbReference type="SAM" id="MobiDB-lite"/>
    </source>
</evidence>
<dbReference type="RefSeq" id="WP_307204428.1">
    <property type="nucleotide sequence ID" value="NZ_JAUTAN010000001.1"/>
</dbReference>
<evidence type="ECO:0000313" key="3">
    <source>
        <dbReference type="Proteomes" id="UP001239215"/>
    </source>
</evidence>
<comment type="caution">
    <text evidence="2">The sequence shown here is derived from an EMBL/GenBank/DDBJ whole genome shotgun (WGS) entry which is preliminary data.</text>
</comment>
<feature type="region of interest" description="Disordered" evidence="1">
    <location>
        <begin position="42"/>
        <end position="120"/>
    </location>
</feature>
<organism evidence="2 3">
    <name type="scientific">Nocardioides zeae</name>
    <dbReference type="NCBI Taxonomy" id="1457234"/>
    <lineage>
        <taxon>Bacteria</taxon>
        <taxon>Bacillati</taxon>
        <taxon>Actinomycetota</taxon>
        <taxon>Actinomycetes</taxon>
        <taxon>Propionibacteriales</taxon>
        <taxon>Nocardioidaceae</taxon>
        <taxon>Nocardioides</taxon>
    </lineage>
</organism>
<sequence length="284" mass="29241">MRRSTTARGAAAVLATAAAVLVGIAGVQLLDREPATRVVDVSPPEAATAAAGEEGWECPEPTPGAEPTAEGPYEAMGVPDAWPAEEPVVASPPPADGLGTGPPGSVLPGEPGGHGAATFGFDRPYDELDGERPTFVWVVGDGGVEGYVFRWDRDSVVRFGAGAVALRAEDGTTVIGRHQPPGLPDYPVNERGQSYGPKVDDLESPDLVEVAGRCGIAGYAEQALFGVPDLPADVDTVEELEAFNAALPTSVPVTESDGVTEVDRIEVMNPVPDYCLSGGSPPTC</sequence>
<accession>A0AAJ1U6Q5</accession>
<evidence type="ECO:0000313" key="2">
    <source>
        <dbReference type="EMBL" id="MDQ1106608.1"/>
    </source>
</evidence>
<protein>
    <submittedName>
        <fullName evidence="2">Uncharacterized protein</fullName>
    </submittedName>
</protein>
<feature type="compositionally biased region" description="Low complexity" evidence="1">
    <location>
        <begin position="63"/>
        <end position="72"/>
    </location>
</feature>
<dbReference type="Proteomes" id="UP001239215">
    <property type="component" value="Unassembled WGS sequence"/>
</dbReference>